<keyword evidence="3" id="KW-1185">Reference proteome</keyword>
<proteinExistence type="predicted"/>
<evidence type="ECO:0000256" key="1">
    <source>
        <dbReference type="SAM" id="Phobius"/>
    </source>
</evidence>
<evidence type="ECO:0000313" key="3">
    <source>
        <dbReference type="Proteomes" id="UP000248168"/>
    </source>
</evidence>
<name>A0A330L9K5_9BACT</name>
<accession>A0A330L9K5</accession>
<keyword evidence="1" id="KW-0812">Transmembrane</keyword>
<gene>
    <name evidence="2" type="ORF">NITLEN_40234</name>
</gene>
<organism evidence="2 3">
    <name type="scientific">Nitrospira lenta</name>
    <dbReference type="NCBI Taxonomy" id="1436998"/>
    <lineage>
        <taxon>Bacteria</taxon>
        <taxon>Pseudomonadati</taxon>
        <taxon>Nitrospirota</taxon>
        <taxon>Nitrospiria</taxon>
        <taxon>Nitrospirales</taxon>
        <taxon>Nitrospiraceae</taxon>
        <taxon>Nitrospira</taxon>
    </lineage>
</organism>
<keyword evidence="1" id="KW-1133">Transmembrane helix</keyword>
<dbReference type="AlphaFoldDB" id="A0A330L9K5"/>
<reference evidence="3" key="1">
    <citation type="submission" date="2018-04" db="EMBL/GenBank/DDBJ databases">
        <authorList>
            <person name="Lucker S."/>
            <person name="Sakoula D."/>
        </authorList>
    </citation>
    <scope>NUCLEOTIDE SEQUENCE [LARGE SCALE GENOMIC DNA]</scope>
</reference>
<feature type="transmembrane region" description="Helical" evidence="1">
    <location>
        <begin position="17"/>
        <end position="34"/>
    </location>
</feature>
<evidence type="ECO:0000313" key="2">
    <source>
        <dbReference type="EMBL" id="SPP65761.1"/>
    </source>
</evidence>
<keyword evidence="1" id="KW-0472">Membrane</keyword>
<dbReference type="EMBL" id="OUNR01000017">
    <property type="protein sequence ID" value="SPP65761.1"/>
    <property type="molecule type" value="Genomic_DNA"/>
</dbReference>
<sequence>MATATADSDVMVKVGKMIFYITCAVGLWFFYWFAGIQCPC</sequence>
<dbReference type="RefSeq" id="WP_281267817.1">
    <property type="nucleotide sequence ID" value="NZ_OUNR01000017.1"/>
</dbReference>
<dbReference type="Proteomes" id="UP000248168">
    <property type="component" value="Unassembled WGS sequence"/>
</dbReference>
<protein>
    <submittedName>
        <fullName evidence="2">Uncharacterized protein</fullName>
    </submittedName>
</protein>
<dbReference type="InParanoid" id="A0A330L9K5"/>